<dbReference type="PANTHER" id="PTHR34477:SF1">
    <property type="entry name" value="UPF0213 PROTEIN YHBQ"/>
    <property type="match status" value="1"/>
</dbReference>
<dbReference type="Pfam" id="PF01541">
    <property type="entry name" value="GIY-YIG"/>
    <property type="match status" value="1"/>
</dbReference>
<sequence>MDTEAGSYIMYVVYVLQSQRDRKRYIGVTRDLERRLREHATGRVASTRMRRPLTVLYTERYDLKEKAERRERYLKSGAGREWLDRRNIR</sequence>
<feature type="domain" description="GIY-YIG" evidence="2">
    <location>
        <begin position="9"/>
        <end position="85"/>
    </location>
</feature>
<protein>
    <recommendedName>
        <fullName evidence="2">GIY-YIG domain-containing protein</fullName>
    </recommendedName>
</protein>
<gene>
    <name evidence="3" type="ORF">A3J30_04075</name>
</gene>
<dbReference type="CDD" id="cd10449">
    <property type="entry name" value="GIY-YIG_SLX1_like"/>
    <property type="match status" value="1"/>
</dbReference>
<dbReference type="SUPFAM" id="SSF82771">
    <property type="entry name" value="GIY-YIG endonuclease"/>
    <property type="match status" value="1"/>
</dbReference>
<dbReference type="PANTHER" id="PTHR34477">
    <property type="entry name" value="UPF0213 PROTEIN YHBQ"/>
    <property type="match status" value="1"/>
</dbReference>
<dbReference type="AlphaFoldDB" id="A0A1G2RV73"/>
<reference evidence="3 4" key="1">
    <citation type="journal article" date="2016" name="Nat. Commun.">
        <title>Thousands of microbial genomes shed light on interconnected biogeochemical processes in an aquifer system.</title>
        <authorList>
            <person name="Anantharaman K."/>
            <person name="Brown C.T."/>
            <person name="Hug L.A."/>
            <person name="Sharon I."/>
            <person name="Castelle C.J."/>
            <person name="Probst A.J."/>
            <person name="Thomas B.C."/>
            <person name="Singh A."/>
            <person name="Wilkins M.J."/>
            <person name="Karaoz U."/>
            <person name="Brodie E.L."/>
            <person name="Williams K.H."/>
            <person name="Hubbard S.S."/>
            <person name="Banfield J.F."/>
        </authorList>
    </citation>
    <scope>NUCLEOTIDE SEQUENCE [LARGE SCALE GENOMIC DNA]</scope>
</reference>
<dbReference type="InterPro" id="IPR035901">
    <property type="entry name" value="GIY-YIG_endonuc_sf"/>
</dbReference>
<dbReference type="InterPro" id="IPR050190">
    <property type="entry name" value="UPF0213_domain"/>
</dbReference>
<name>A0A1G2RV73_9BACT</name>
<evidence type="ECO:0000313" key="4">
    <source>
        <dbReference type="Proteomes" id="UP000178222"/>
    </source>
</evidence>
<evidence type="ECO:0000256" key="1">
    <source>
        <dbReference type="ARBA" id="ARBA00007435"/>
    </source>
</evidence>
<dbReference type="EMBL" id="MHUL01000026">
    <property type="protein sequence ID" value="OHA76744.1"/>
    <property type="molecule type" value="Genomic_DNA"/>
</dbReference>
<evidence type="ECO:0000259" key="2">
    <source>
        <dbReference type="PROSITE" id="PS50164"/>
    </source>
</evidence>
<dbReference type="Gene3D" id="3.40.1440.10">
    <property type="entry name" value="GIY-YIG endonuclease"/>
    <property type="match status" value="1"/>
</dbReference>
<proteinExistence type="inferred from homology"/>
<organism evidence="3 4">
    <name type="scientific">Candidatus Wildermuthbacteria bacterium RIFCSPLOWO2_02_FULL_47_9c</name>
    <dbReference type="NCBI Taxonomy" id="1802466"/>
    <lineage>
        <taxon>Bacteria</taxon>
        <taxon>Candidatus Wildermuthiibacteriota</taxon>
    </lineage>
</organism>
<comment type="similarity">
    <text evidence="1">Belongs to the UPF0213 family.</text>
</comment>
<dbReference type="InterPro" id="IPR000305">
    <property type="entry name" value="GIY-YIG_endonuc"/>
</dbReference>
<evidence type="ECO:0000313" key="3">
    <source>
        <dbReference type="EMBL" id="OHA76744.1"/>
    </source>
</evidence>
<comment type="caution">
    <text evidence="3">The sequence shown here is derived from an EMBL/GenBank/DDBJ whole genome shotgun (WGS) entry which is preliminary data.</text>
</comment>
<dbReference type="PROSITE" id="PS50164">
    <property type="entry name" value="GIY_YIG"/>
    <property type="match status" value="1"/>
</dbReference>
<accession>A0A1G2RV73</accession>
<dbReference type="Proteomes" id="UP000178222">
    <property type="component" value="Unassembled WGS sequence"/>
</dbReference>